<feature type="non-terminal residue" evidence="1">
    <location>
        <position position="30"/>
    </location>
</feature>
<gene>
    <name evidence="1" type="ORF">S03H2_72190</name>
</gene>
<proteinExistence type="predicted"/>
<comment type="caution">
    <text evidence="1">The sequence shown here is derived from an EMBL/GenBank/DDBJ whole genome shotgun (WGS) entry which is preliminary data.</text>
</comment>
<dbReference type="EMBL" id="BARU01048670">
    <property type="protein sequence ID" value="GAH98270.1"/>
    <property type="molecule type" value="Genomic_DNA"/>
</dbReference>
<name>X1KX97_9ZZZZ</name>
<accession>X1KX97</accession>
<evidence type="ECO:0000313" key="1">
    <source>
        <dbReference type="EMBL" id="GAH98270.1"/>
    </source>
</evidence>
<organism evidence="1">
    <name type="scientific">marine sediment metagenome</name>
    <dbReference type="NCBI Taxonomy" id="412755"/>
    <lineage>
        <taxon>unclassified sequences</taxon>
        <taxon>metagenomes</taxon>
        <taxon>ecological metagenomes</taxon>
    </lineage>
</organism>
<reference evidence="1" key="1">
    <citation type="journal article" date="2014" name="Front. Microbiol.">
        <title>High frequency of phylogenetically diverse reductive dehalogenase-homologous genes in deep subseafloor sedimentary metagenomes.</title>
        <authorList>
            <person name="Kawai M."/>
            <person name="Futagami T."/>
            <person name="Toyoda A."/>
            <person name="Takaki Y."/>
            <person name="Nishi S."/>
            <person name="Hori S."/>
            <person name="Arai W."/>
            <person name="Tsubouchi T."/>
            <person name="Morono Y."/>
            <person name="Uchiyama I."/>
            <person name="Ito T."/>
            <person name="Fujiyama A."/>
            <person name="Inagaki F."/>
            <person name="Takami H."/>
        </authorList>
    </citation>
    <scope>NUCLEOTIDE SEQUENCE</scope>
    <source>
        <strain evidence="1">Expedition CK06-06</strain>
    </source>
</reference>
<dbReference type="AlphaFoldDB" id="X1KX97"/>
<sequence>MSIFNIFIDYMEEQKLIFYSYLSKMKIFAD</sequence>
<protein>
    <submittedName>
        <fullName evidence="1">Uncharacterized protein</fullName>
    </submittedName>
</protein>